<keyword evidence="3" id="KW-1185">Reference proteome</keyword>
<dbReference type="Proteomes" id="UP001189429">
    <property type="component" value="Unassembled WGS sequence"/>
</dbReference>
<gene>
    <name evidence="2" type="ORF">PCOR1329_LOCUS1968</name>
</gene>
<feature type="region of interest" description="Disordered" evidence="1">
    <location>
        <begin position="138"/>
        <end position="177"/>
    </location>
</feature>
<name>A0ABN9PH98_9DINO</name>
<organism evidence="2 3">
    <name type="scientific">Prorocentrum cordatum</name>
    <dbReference type="NCBI Taxonomy" id="2364126"/>
    <lineage>
        <taxon>Eukaryota</taxon>
        <taxon>Sar</taxon>
        <taxon>Alveolata</taxon>
        <taxon>Dinophyceae</taxon>
        <taxon>Prorocentrales</taxon>
        <taxon>Prorocentraceae</taxon>
        <taxon>Prorocentrum</taxon>
    </lineage>
</organism>
<feature type="compositionally biased region" description="Low complexity" evidence="1">
    <location>
        <begin position="61"/>
        <end position="74"/>
    </location>
</feature>
<evidence type="ECO:0000256" key="1">
    <source>
        <dbReference type="SAM" id="MobiDB-lite"/>
    </source>
</evidence>
<feature type="region of interest" description="Disordered" evidence="1">
    <location>
        <begin position="260"/>
        <end position="282"/>
    </location>
</feature>
<feature type="compositionally biased region" description="Low complexity" evidence="1">
    <location>
        <begin position="30"/>
        <end position="50"/>
    </location>
</feature>
<evidence type="ECO:0000313" key="2">
    <source>
        <dbReference type="EMBL" id="CAK0790773.1"/>
    </source>
</evidence>
<dbReference type="EMBL" id="CAUYUJ010000481">
    <property type="protein sequence ID" value="CAK0790773.1"/>
    <property type="molecule type" value="Genomic_DNA"/>
</dbReference>
<sequence>MASPASLSLAGALAGTSPLEPRGAPWQAAVVPTAASPAASTRSGRSAGASPRRLLLAESLAAGPPAYDPAAPTAPSEPPVRLSLFESLTALDGQLAIGSMAELAMLGPPPGLPAPPGLEDQFQAQADVERACSAFSDGWSSESTAAGSARLSERDSASRSPEPAHASARTPPFGHAFAAPEAEPFHPMFAALFGVSAAPADLLDTLGFAASLAAPPAEHAAHDPATCRPCAWFWKRVGCKSGDGCEYCHVCPDGALKDRKKVKRSELRADEAASPPAEKHQISLAALL</sequence>
<protein>
    <recommendedName>
        <fullName evidence="4">C3H1-type domain-containing protein</fullName>
    </recommendedName>
</protein>
<accession>A0ABN9PH98</accession>
<evidence type="ECO:0008006" key="4">
    <source>
        <dbReference type="Google" id="ProtNLM"/>
    </source>
</evidence>
<evidence type="ECO:0000313" key="3">
    <source>
        <dbReference type="Proteomes" id="UP001189429"/>
    </source>
</evidence>
<feature type="region of interest" description="Disordered" evidence="1">
    <location>
        <begin position="30"/>
        <end position="78"/>
    </location>
</feature>
<comment type="caution">
    <text evidence="2">The sequence shown here is derived from an EMBL/GenBank/DDBJ whole genome shotgun (WGS) entry which is preliminary data.</text>
</comment>
<feature type="compositionally biased region" description="Basic and acidic residues" evidence="1">
    <location>
        <begin position="264"/>
        <end position="281"/>
    </location>
</feature>
<proteinExistence type="predicted"/>
<reference evidence="2" key="1">
    <citation type="submission" date="2023-10" db="EMBL/GenBank/DDBJ databases">
        <authorList>
            <person name="Chen Y."/>
            <person name="Shah S."/>
            <person name="Dougan E. K."/>
            <person name="Thang M."/>
            <person name="Chan C."/>
        </authorList>
    </citation>
    <scope>NUCLEOTIDE SEQUENCE [LARGE SCALE GENOMIC DNA]</scope>
</reference>